<protein>
    <recommendedName>
        <fullName evidence="3">LytR/CpsA/Psr regulator C-terminal domain-containing protein</fullName>
    </recommendedName>
</protein>
<evidence type="ECO:0000313" key="5">
    <source>
        <dbReference type="Proteomes" id="UP000176288"/>
    </source>
</evidence>
<dbReference type="EMBL" id="CP017812">
    <property type="protein sequence ID" value="AOZ73039.1"/>
    <property type="molecule type" value="Genomic_DNA"/>
</dbReference>
<evidence type="ECO:0000313" key="4">
    <source>
        <dbReference type="EMBL" id="AOZ73039.1"/>
    </source>
</evidence>
<evidence type="ECO:0000259" key="3">
    <source>
        <dbReference type="Pfam" id="PF13399"/>
    </source>
</evidence>
<keyword evidence="2" id="KW-0472">Membrane</keyword>
<keyword evidence="2" id="KW-0812">Transmembrane</keyword>
<feature type="region of interest" description="Disordered" evidence="1">
    <location>
        <begin position="56"/>
        <end position="114"/>
    </location>
</feature>
<evidence type="ECO:0000256" key="1">
    <source>
        <dbReference type="SAM" id="MobiDB-lite"/>
    </source>
</evidence>
<dbReference type="InterPro" id="IPR050922">
    <property type="entry name" value="LytR/CpsA/Psr_CW_biosynth"/>
</dbReference>
<keyword evidence="5" id="KW-1185">Reference proteome</keyword>
<sequence length="207" mass="22211">MSTQYEPDEFDKVIDSAPRGVHRAPEPWWRWLVPFLIVIVAVPVLAWGAMYLMTAGGSSDESASKPPAATTTEVSTAEGEGETEEAPAPPDTNEPGENLGTPEGEEGQKSPEPNKADVKIQVLNGAKVAGLAGRTAKKLEEAGYKAPEATNANGWASQTSVVYYPDEALKPAAEKVAETLGIKDVKFDNTAQDKQTVVVLLRKDYQE</sequence>
<dbReference type="STRING" id="1912795.BK816_06850"/>
<name>A0A1D9MLH1_9ACTO</name>
<feature type="compositionally biased region" description="Low complexity" evidence="1">
    <location>
        <begin position="66"/>
        <end position="78"/>
    </location>
</feature>
<reference evidence="4 5" key="1">
    <citation type="submission" date="2016-10" db="EMBL/GenBank/DDBJ databases">
        <title>Actinomyces aegypiusis sp. nov., isolated from the Aegypius monachus in Qinghai Tibet Plateau China.</title>
        <authorList>
            <person name="Wang Y."/>
        </authorList>
    </citation>
    <scope>NUCLEOTIDE SEQUENCE [LARGE SCALE GENOMIC DNA]</scope>
    <source>
        <strain evidence="4 5">VUL4_3</strain>
    </source>
</reference>
<keyword evidence="2" id="KW-1133">Transmembrane helix</keyword>
<feature type="transmembrane region" description="Helical" evidence="2">
    <location>
        <begin position="28"/>
        <end position="52"/>
    </location>
</feature>
<gene>
    <name evidence="4" type="ORF">BK816_06850</name>
</gene>
<accession>A0A1D9MLH1</accession>
<organism evidence="4 5">
    <name type="scientific">Boudabousia tangfeifanii</name>
    <dbReference type="NCBI Taxonomy" id="1912795"/>
    <lineage>
        <taxon>Bacteria</taxon>
        <taxon>Bacillati</taxon>
        <taxon>Actinomycetota</taxon>
        <taxon>Actinomycetes</taxon>
        <taxon>Actinomycetales</taxon>
        <taxon>Actinomycetaceae</taxon>
        <taxon>Boudabousia</taxon>
    </lineage>
</organism>
<dbReference type="KEGG" id="avu:BK816_06850"/>
<feature type="domain" description="LytR/CpsA/Psr regulator C-terminal" evidence="3">
    <location>
        <begin position="117"/>
        <end position="205"/>
    </location>
</feature>
<evidence type="ECO:0000256" key="2">
    <source>
        <dbReference type="SAM" id="Phobius"/>
    </source>
</evidence>
<dbReference type="OrthoDB" id="3268922at2"/>
<proteinExistence type="predicted"/>
<dbReference type="Gene3D" id="3.30.70.2390">
    <property type="match status" value="1"/>
</dbReference>
<dbReference type="Pfam" id="PF13399">
    <property type="entry name" value="LytR_C"/>
    <property type="match status" value="1"/>
</dbReference>
<dbReference type="PANTHER" id="PTHR33392:SF6">
    <property type="entry name" value="POLYISOPRENYL-TEICHOIC ACID--PEPTIDOGLYCAN TEICHOIC ACID TRANSFERASE TAGU"/>
    <property type="match status" value="1"/>
</dbReference>
<dbReference type="AlphaFoldDB" id="A0A1D9MLH1"/>
<dbReference type="RefSeq" id="WP_071164503.1">
    <property type="nucleotide sequence ID" value="NZ_CP017812.1"/>
</dbReference>
<dbReference type="PANTHER" id="PTHR33392">
    <property type="entry name" value="POLYISOPRENYL-TEICHOIC ACID--PEPTIDOGLYCAN TEICHOIC ACID TRANSFERASE TAGU"/>
    <property type="match status" value="1"/>
</dbReference>
<dbReference type="InterPro" id="IPR027381">
    <property type="entry name" value="LytR/CpsA/Psr_C"/>
</dbReference>
<dbReference type="Proteomes" id="UP000176288">
    <property type="component" value="Chromosome"/>
</dbReference>